<dbReference type="Pfam" id="PF04055">
    <property type="entry name" value="Radical_SAM"/>
    <property type="match status" value="1"/>
</dbReference>
<evidence type="ECO:0000256" key="3">
    <source>
        <dbReference type="ARBA" id="ARBA00022485"/>
    </source>
</evidence>
<dbReference type="GO" id="GO:0070040">
    <property type="term" value="F:rRNA (adenine(2503)-C2-)-methyltransferase activity"/>
    <property type="evidence" value="ECO:0007669"/>
    <property type="project" value="UniProtKB-UniRule"/>
</dbReference>
<evidence type="ECO:0000256" key="11">
    <source>
        <dbReference type="ARBA" id="ARBA00023004"/>
    </source>
</evidence>
<dbReference type="SFLD" id="SFLDG01062">
    <property type="entry name" value="methyltransferase_(Class_A)"/>
    <property type="match status" value="1"/>
</dbReference>
<sequence length="357" mass="40062">MNSNRVFIKNFTLSELERWVESIGERSFRARQLFRHIYVRHISSWEECSDLSKMFRTQLQFGTQLNALTLQEKQEASDGTRKYLFGLHDGHFIESVLIPDPPRYTLCVSSQVGCALGCKFCLTGALGFKRNLNAAEIVDQICRVQEDLESSKRITNLVFMGMGEPLANYEAVLRAIKVLIDPNGLAFSHRRITLSTAGLVPQLYRLGQDSPVNLAISLHAPDDNLRSQIMPINRTYSLSKLMAACRDYPLPPRKRITFEYILMEGVNDHPRQAKELVKLLQGVKAKINLIPFNPHPGSPFKKPSEEGILAFQDVLQRAQLTAIIRQSRGADIGAACGQLAAKYLGDQCGKTETVPSD</sequence>
<dbReference type="InterPro" id="IPR013785">
    <property type="entry name" value="Aldolase_TIM"/>
</dbReference>
<proteinExistence type="inferred from homology"/>
<dbReference type="SFLD" id="SFLDF00275">
    <property type="entry name" value="adenosine_C2_methyltransferase"/>
    <property type="match status" value="1"/>
</dbReference>
<dbReference type="GO" id="GO:0030488">
    <property type="term" value="P:tRNA methylation"/>
    <property type="evidence" value="ECO:0007669"/>
    <property type="project" value="UniProtKB-UniRule"/>
</dbReference>
<evidence type="ECO:0000256" key="5">
    <source>
        <dbReference type="ARBA" id="ARBA00022552"/>
    </source>
</evidence>
<feature type="binding site" evidence="14">
    <location>
        <begin position="217"/>
        <end position="219"/>
    </location>
    <ligand>
        <name>S-adenosyl-L-methionine</name>
        <dbReference type="ChEBI" id="CHEBI:59789"/>
    </ligand>
</feature>
<keyword evidence="11 14" id="KW-0408">Iron</keyword>
<dbReference type="EMBL" id="BSDR01000001">
    <property type="protein sequence ID" value="GLI34381.1"/>
    <property type="molecule type" value="Genomic_DNA"/>
</dbReference>
<evidence type="ECO:0000256" key="2">
    <source>
        <dbReference type="ARBA" id="ARBA00007544"/>
    </source>
</evidence>
<evidence type="ECO:0000313" key="17">
    <source>
        <dbReference type="Proteomes" id="UP001144372"/>
    </source>
</evidence>
<name>A0A9W6CYZ2_9BACT</name>
<dbReference type="InterPro" id="IPR004383">
    <property type="entry name" value="rRNA_lsu_MTrfase_RlmN/Cfr"/>
</dbReference>
<dbReference type="Gene3D" id="1.10.150.530">
    <property type="match status" value="1"/>
</dbReference>
<dbReference type="SFLD" id="SFLDS00029">
    <property type="entry name" value="Radical_SAM"/>
    <property type="match status" value="1"/>
</dbReference>
<dbReference type="HAMAP" id="MF_01849">
    <property type="entry name" value="RNA_methyltr_RlmN"/>
    <property type="match status" value="1"/>
</dbReference>
<feature type="active site" description="Proton acceptor" evidence="14">
    <location>
        <position position="94"/>
    </location>
</feature>
<evidence type="ECO:0000256" key="13">
    <source>
        <dbReference type="ARBA" id="ARBA00023157"/>
    </source>
</evidence>
<feature type="binding site" evidence="14">
    <location>
        <position position="121"/>
    </location>
    <ligand>
        <name>[4Fe-4S] cluster</name>
        <dbReference type="ChEBI" id="CHEBI:49883"/>
        <note>4Fe-4S-S-AdoMet</note>
    </ligand>
</feature>
<dbReference type="NCBIfam" id="TIGR00048">
    <property type="entry name" value="rRNA_mod_RlmN"/>
    <property type="match status" value="1"/>
</dbReference>
<dbReference type="InterPro" id="IPR048641">
    <property type="entry name" value="RlmN_N"/>
</dbReference>
<comment type="miscellaneous">
    <text evidence="14">Reaction proceeds by a ping-pong mechanism involving intermediate methylation of a conserved cysteine residue.</text>
</comment>
<evidence type="ECO:0000256" key="7">
    <source>
        <dbReference type="ARBA" id="ARBA00022679"/>
    </source>
</evidence>
<dbReference type="Gene3D" id="3.20.20.70">
    <property type="entry name" value="Aldolase class I"/>
    <property type="match status" value="1"/>
</dbReference>
<evidence type="ECO:0000313" key="16">
    <source>
        <dbReference type="EMBL" id="GLI34381.1"/>
    </source>
</evidence>
<feature type="binding site" evidence="14">
    <location>
        <position position="118"/>
    </location>
    <ligand>
        <name>[4Fe-4S] cluster</name>
        <dbReference type="ChEBI" id="CHEBI:49883"/>
        <note>4Fe-4S-S-AdoMet</note>
    </ligand>
</feature>
<keyword evidence="9 14" id="KW-0819">tRNA processing</keyword>
<feature type="binding site" evidence="14">
    <location>
        <position position="114"/>
    </location>
    <ligand>
        <name>[4Fe-4S] cluster</name>
        <dbReference type="ChEBI" id="CHEBI:49883"/>
        <note>4Fe-4S-S-AdoMet</note>
    </ligand>
</feature>
<keyword evidence="12 14" id="KW-0411">Iron-sulfur</keyword>
<dbReference type="EC" id="2.1.1.192" evidence="14"/>
<dbReference type="CDD" id="cd01335">
    <property type="entry name" value="Radical_SAM"/>
    <property type="match status" value="1"/>
</dbReference>
<keyword evidence="7 14" id="KW-0808">Transferase</keyword>
<keyword evidence="17" id="KW-1185">Reference proteome</keyword>
<keyword evidence="8 14" id="KW-0949">S-adenosyl-L-methionine</keyword>
<evidence type="ECO:0000256" key="9">
    <source>
        <dbReference type="ARBA" id="ARBA00022694"/>
    </source>
</evidence>
<dbReference type="InterPro" id="IPR007197">
    <property type="entry name" value="rSAM"/>
</dbReference>
<dbReference type="GO" id="GO:0070475">
    <property type="term" value="P:rRNA base methylation"/>
    <property type="evidence" value="ECO:0007669"/>
    <property type="project" value="UniProtKB-UniRule"/>
</dbReference>
<keyword evidence="10 14" id="KW-0479">Metal-binding</keyword>
<dbReference type="Proteomes" id="UP001144372">
    <property type="component" value="Unassembled WGS sequence"/>
</dbReference>
<dbReference type="GO" id="GO:0002935">
    <property type="term" value="F:tRNA (adenine(37)-C2)-methyltransferase activity"/>
    <property type="evidence" value="ECO:0007669"/>
    <property type="project" value="UniProtKB-UniRule"/>
</dbReference>
<dbReference type="InterPro" id="IPR006638">
    <property type="entry name" value="Elp3/MiaA/NifB-like_rSAM"/>
</dbReference>
<feature type="active site" description="S-methylcysteine intermediate" evidence="14">
    <location>
        <position position="336"/>
    </location>
</feature>
<organism evidence="16 17">
    <name type="scientific">Desulforhabdus amnigena</name>
    <dbReference type="NCBI Taxonomy" id="40218"/>
    <lineage>
        <taxon>Bacteria</taxon>
        <taxon>Pseudomonadati</taxon>
        <taxon>Thermodesulfobacteriota</taxon>
        <taxon>Syntrophobacteria</taxon>
        <taxon>Syntrophobacterales</taxon>
        <taxon>Syntrophobacteraceae</taxon>
        <taxon>Desulforhabdus</taxon>
    </lineage>
</organism>
<dbReference type="InterPro" id="IPR058240">
    <property type="entry name" value="rSAM_sf"/>
</dbReference>
<comment type="function">
    <text evidence="14">Specifically methylates position 2 of adenine 2503 in 23S rRNA and position 2 of adenine 37 in tRNAs.</text>
</comment>
<evidence type="ECO:0000256" key="1">
    <source>
        <dbReference type="ARBA" id="ARBA00004496"/>
    </source>
</evidence>
<dbReference type="GO" id="GO:0051539">
    <property type="term" value="F:4 iron, 4 sulfur cluster binding"/>
    <property type="evidence" value="ECO:0007669"/>
    <property type="project" value="UniProtKB-UniRule"/>
</dbReference>
<comment type="caution">
    <text evidence="14">Lacks conserved residue(s) required for the propagation of feature annotation.</text>
</comment>
<dbReference type="Pfam" id="PF21016">
    <property type="entry name" value="RlmN_N"/>
    <property type="match status" value="1"/>
</dbReference>
<comment type="similarity">
    <text evidence="2 14">Belongs to the radical SAM superfamily. RlmN family.</text>
</comment>
<dbReference type="PIRSF" id="PIRSF006004">
    <property type="entry name" value="CHP00048"/>
    <property type="match status" value="1"/>
</dbReference>
<comment type="catalytic activity">
    <reaction evidence="14">
        <text>adenosine(37) in tRNA + 2 reduced [2Fe-2S]-[ferredoxin] + 2 S-adenosyl-L-methionine = 2-methyladenosine(37) in tRNA + 5'-deoxyadenosine + L-methionine + 2 oxidized [2Fe-2S]-[ferredoxin] + S-adenosyl-L-homocysteine</text>
        <dbReference type="Rhea" id="RHEA:43332"/>
        <dbReference type="Rhea" id="RHEA-COMP:10000"/>
        <dbReference type="Rhea" id="RHEA-COMP:10001"/>
        <dbReference type="Rhea" id="RHEA-COMP:10162"/>
        <dbReference type="Rhea" id="RHEA-COMP:10485"/>
        <dbReference type="ChEBI" id="CHEBI:17319"/>
        <dbReference type="ChEBI" id="CHEBI:33737"/>
        <dbReference type="ChEBI" id="CHEBI:33738"/>
        <dbReference type="ChEBI" id="CHEBI:57844"/>
        <dbReference type="ChEBI" id="CHEBI:57856"/>
        <dbReference type="ChEBI" id="CHEBI:59789"/>
        <dbReference type="ChEBI" id="CHEBI:74411"/>
        <dbReference type="ChEBI" id="CHEBI:74497"/>
        <dbReference type="EC" id="2.1.1.192"/>
    </reaction>
</comment>
<feature type="binding site" evidence="14">
    <location>
        <position position="195"/>
    </location>
    <ligand>
        <name>S-adenosyl-L-methionine</name>
        <dbReference type="ChEBI" id="CHEBI:59789"/>
    </ligand>
</feature>
<dbReference type="RefSeq" id="WP_281793634.1">
    <property type="nucleotide sequence ID" value="NZ_BSDR01000001.1"/>
</dbReference>
<gene>
    <name evidence="14 16" type="primary">rlmN</name>
    <name evidence="16" type="ORF">DAMNIGENAA_18140</name>
</gene>
<dbReference type="GO" id="GO:0046872">
    <property type="term" value="F:metal ion binding"/>
    <property type="evidence" value="ECO:0007669"/>
    <property type="project" value="UniProtKB-KW"/>
</dbReference>
<keyword evidence="13 14" id="KW-1015">Disulfide bond</keyword>
<feature type="domain" description="Radical SAM core" evidence="15">
    <location>
        <begin position="100"/>
        <end position="331"/>
    </location>
</feature>
<reference evidence="16" key="1">
    <citation type="submission" date="2022-12" db="EMBL/GenBank/DDBJ databases">
        <title>Reference genome sequencing for broad-spectrum identification of bacterial and archaeal isolates by mass spectrometry.</title>
        <authorList>
            <person name="Sekiguchi Y."/>
            <person name="Tourlousse D.M."/>
        </authorList>
    </citation>
    <scope>NUCLEOTIDE SEQUENCE</scope>
    <source>
        <strain evidence="16">ASRB1</strain>
    </source>
</reference>
<dbReference type="PROSITE" id="PS51918">
    <property type="entry name" value="RADICAL_SAM"/>
    <property type="match status" value="1"/>
</dbReference>
<dbReference type="InterPro" id="IPR040072">
    <property type="entry name" value="Methyltransferase_A"/>
</dbReference>
<dbReference type="SMART" id="SM00729">
    <property type="entry name" value="Elp3"/>
    <property type="match status" value="1"/>
</dbReference>
<feature type="binding site" evidence="14">
    <location>
        <position position="293"/>
    </location>
    <ligand>
        <name>S-adenosyl-L-methionine</name>
        <dbReference type="ChEBI" id="CHEBI:59789"/>
    </ligand>
</feature>
<dbReference type="GO" id="GO:0019843">
    <property type="term" value="F:rRNA binding"/>
    <property type="evidence" value="ECO:0007669"/>
    <property type="project" value="UniProtKB-UniRule"/>
</dbReference>
<dbReference type="PANTHER" id="PTHR30544:SF5">
    <property type="entry name" value="RADICAL SAM CORE DOMAIN-CONTAINING PROTEIN"/>
    <property type="match status" value="1"/>
</dbReference>
<evidence type="ECO:0000256" key="6">
    <source>
        <dbReference type="ARBA" id="ARBA00022603"/>
    </source>
</evidence>
<dbReference type="SUPFAM" id="SSF102114">
    <property type="entry name" value="Radical SAM enzymes"/>
    <property type="match status" value="1"/>
</dbReference>
<evidence type="ECO:0000256" key="8">
    <source>
        <dbReference type="ARBA" id="ARBA00022691"/>
    </source>
</evidence>
<keyword evidence="6 14" id="KW-0489">Methyltransferase</keyword>
<comment type="subcellular location">
    <subcellularLocation>
        <location evidence="1 14">Cytoplasm</location>
    </subcellularLocation>
</comment>
<feature type="binding site" evidence="14">
    <location>
        <begin position="163"/>
        <end position="164"/>
    </location>
    <ligand>
        <name>S-adenosyl-L-methionine</name>
        <dbReference type="ChEBI" id="CHEBI:59789"/>
    </ligand>
</feature>
<evidence type="ECO:0000256" key="12">
    <source>
        <dbReference type="ARBA" id="ARBA00023014"/>
    </source>
</evidence>
<comment type="cofactor">
    <cofactor evidence="14">
        <name>[4Fe-4S] cluster</name>
        <dbReference type="ChEBI" id="CHEBI:49883"/>
    </cofactor>
    <text evidence="14">Binds 1 [4Fe-4S] cluster. The cluster is coordinated with 3 cysteines and an exchangeable S-adenosyl-L-methionine.</text>
</comment>
<dbReference type="GO" id="GO:0005737">
    <property type="term" value="C:cytoplasm"/>
    <property type="evidence" value="ECO:0007669"/>
    <property type="project" value="UniProtKB-SubCell"/>
</dbReference>
<evidence type="ECO:0000256" key="4">
    <source>
        <dbReference type="ARBA" id="ARBA00022490"/>
    </source>
</evidence>
<evidence type="ECO:0000259" key="15">
    <source>
        <dbReference type="PROSITE" id="PS51918"/>
    </source>
</evidence>
<comment type="caution">
    <text evidence="16">The sequence shown here is derived from an EMBL/GenBank/DDBJ whole genome shotgun (WGS) entry which is preliminary data.</text>
</comment>
<comment type="catalytic activity">
    <reaction evidence="14">
        <text>adenosine(2503) in 23S rRNA + 2 reduced [2Fe-2S]-[ferredoxin] + 2 S-adenosyl-L-methionine = 2-methyladenosine(2503) in 23S rRNA + 5'-deoxyadenosine + L-methionine + 2 oxidized [2Fe-2S]-[ferredoxin] + S-adenosyl-L-homocysteine</text>
        <dbReference type="Rhea" id="RHEA:42916"/>
        <dbReference type="Rhea" id="RHEA-COMP:10000"/>
        <dbReference type="Rhea" id="RHEA-COMP:10001"/>
        <dbReference type="Rhea" id="RHEA-COMP:10152"/>
        <dbReference type="Rhea" id="RHEA-COMP:10282"/>
        <dbReference type="ChEBI" id="CHEBI:17319"/>
        <dbReference type="ChEBI" id="CHEBI:33737"/>
        <dbReference type="ChEBI" id="CHEBI:33738"/>
        <dbReference type="ChEBI" id="CHEBI:57844"/>
        <dbReference type="ChEBI" id="CHEBI:57856"/>
        <dbReference type="ChEBI" id="CHEBI:59789"/>
        <dbReference type="ChEBI" id="CHEBI:74411"/>
        <dbReference type="ChEBI" id="CHEBI:74497"/>
        <dbReference type="EC" id="2.1.1.192"/>
    </reaction>
</comment>
<keyword evidence="4 14" id="KW-0963">Cytoplasm</keyword>
<dbReference type="FunFam" id="3.20.20.70:FF:000014">
    <property type="entry name" value="Probable dual-specificity RNA methyltransferase RlmN"/>
    <property type="match status" value="1"/>
</dbReference>
<keyword evidence="5 14" id="KW-0698">rRNA processing</keyword>
<accession>A0A9W6CYZ2</accession>
<keyword evidence="3 14" id="KW-0004">4Fe-4S</keyword>
<dbReference type="PANTHER" id="PTHR30544">
    <property type="entry name" value="23S RRNA METHYLTRANSFERASE"/>
    <property type="match status" value="1"/>
</dbReference>
<evidence type="ECO:0000256" key="14">
    <source>
        <dbReference type="HAMAP-Rule" id="MF_01849"/>
    </source>
</evidence>
<evidence type="ECO:0000256" key="10">
    <source>
        <dbReference type="ARBA" id="ARBA00022723"/>
    </source>
</evidence>
<protein>
    <recommendedName>
        <fullName evidence="14">Probable dual-specificity RNA methyltransferase RlmN</fullName>
        <ecNumber evidence="14">2.1.1.192</ecNumber>
    </recommendedName>
    <alternativeName>
        <fullName evidence="14">23S rRNA (adenine(2503)-C(2))-methyltransferase</fullName>
    </alternativeName>
    <alternativeName>
        <fullName evidence="14">23S rRNA m2A2503 methyltransferase</fullName>
    </alternativeName>
    <alternativeName>
        <fullName evidence="14">Ribosomal RNA large subunit methyltransferase N</fullName>
    </alternativeName>
    <alternativeName>
        <fullName evidence="14">tRNA (adenine(37)-C(2))-methyltransferase</fullName>
    </alternativeName>
    <alternativeName>
        <fullName evidence="14">tRNA m2A37 methyltransferase</fullName>
    </alternativeName>
</protein>
<dbReference type="InterPro" id="IPR027492">
    <property type="entry name" value="RNA_MTrfase_RlmN"/>
</dbReference>
<dbReference type="GO" id="GO:0000049">
    <property type="term" value="F:tRNA binding"/>
    <property type="evidence" value="ECO:0007669"/>
    <property type="project" value="UniProtKB-UniRule"/>
</dbReference>
<dbReference type="AlphaFoldDB" id="A0A9W6CYZ2"/>